<dbReference type="PANTHER" id="PTHR43652:SF2">
    <property type="entry name" value="BASIC AMINO ACID ANTIPORTER YFCC-RELATED"/>
    <property type="match status" value="1"/>
</dbReference>
<evidence type="ECO:0000256" key="1">
    <source>
        <dbReference type="ARBA" id="ARBA00004141"/>
    </source>
</evidence>
<keyword evidence="4" id="KW-0677">Repeat</keyword>
<dbReference type="InterPro" id="IPR004680">
    <property type="entry name" value="Cit_transptr-like_dom"/>
</dbReference>
<feature type="transmembrane region" description="Helical" evidence="7">
    <location>
        <begin position="30"/>
        <end position="49"/>
    </location>
</feature>
<evidence type="ECO:0000313" key="9">
    <source>
        <dbReference type="EMBL" id="MDP1026908.1"/>
    </source>
</evidence>
<dbReference type="Pfam" id="PF03600">
    <property type="entry name" value="CitMHS"/>
    <property type="match status" value="1"/>
</dbReference>
<dbReference type="PANTHER" id="PTHR43652">
    <property type="entry name" value="BASIC AMINO ACID ANTIPORTER YFCC-RELATED"/>
    <property type="match status" value="1"/>
</dbReference>
<feature type="domain" description="RCK C-terminal" evidence="8">
    <location>
        <begin position="298"/>
        <end position="384"/>
    </location>
</feature>
<keyword evidence="5 7" id="KW-1133">Transmembrane helix</keyword>
<keyword evidence="3 7" id="KW-0812">Transmembrane</keyword>
<feature type="domain" description="RCK C-terminal" evidence="8">
    <location>
        <begin position="207"/>
        <end position="290"/>
    </location>
</feature>
<accession>A0ABT9EJB4</accession>
<dbReference type="PROSITE" id="PS51202">
    <property type="entry name" value="RCK_C"/>
    <property type="match status" value="2"/>
</dbReference>
<dbReference type="InterPro" id="IPR006037">
    <property type="entry name" value="RCK_C"/>
</dbReference>
<feature type="transmembrane region" description="Helical" evidence="7">
    <location>
        <begin position="569"/>
        <end position="589"/>
    </location>
</feature>
<dbReference type="CDD" id="cd01115">
    <property type="entry name" value="SLC13_permease"/>
    <property type="match status" value="1"/>
</dbReference>
<dbReference type="InterPro" id="IPR036721">
    <property type="entry name" value="RCK_C_sf"/>
</dbReference>
<dbReference type="Gene3D" id="3.30.70.1450">
    <property type="entry name" value="Regulator of K+ conductance, C-terminal domain"/>
    <property type="match status" value="2"/>
</dbReference>
<feature type="transmembrane region" description="Helical" evidence="7">
    <location>
        <begin position="476"/>
        <end position="497"/>
    </location>
</feature>
<dbReference type="Pfam" id="PF02080">
    <property type="entry name" value="TrkA_C"/>
    <property type="match status" value="2"/>
</dbReference>
<dbReference type="Proteomes" id="UP001230685">
    <property type="component" value="Unassembled WGS sequence"/>
</dbReference>
<evidence type="ECO:0000256" key="2">
    <source>
        <dbReference type="ARBA" id="ARBA00022448"/>
    </source>
</evidence>
<keyword evidence="10" id="KW-1185">Reference proteome</keyword>
<feature type="transmembrane region" description="Helical" evidence="7">
    <location>
        <begin position="7"/>
        <end position="24"/>
    </location>
</feature>
<feature type="transmembrane region" description="Helical" evidence="7">
    <location>
        <begin position="174"/>
        <end position="194"/>
    </location>
</feature>
<gene>
    <name evidence="9" type="ORF">Q5H91_06770</name>
</gene>
<evidence type="ECO:0000313" key="10">
    <source>
        <dbReference type="Proteomes" id="UP001230685"/>
    </source>
</evidence>
<feature type="transmembrane region" description="Helical" evidence="7">
    <location>
        <begin position="399"/>
        <end position="426"/>
    </location>
</feature>
<comment type="caution">
    <text evidence="9">The sequence shown here is derived from an EMBL/GenBank/DDBJ whole genome shotgun (WGS) entry which is preliminary data.</text>
</comment>
<dbReference type="InterPro" id="IPR051679">
    <property type="entry name" value="DASS-Related_Transporters"/>
</dbReference>
<feature type="transmembrane region" description="Helical" evidence="7">
    <location>
        <begin position="94"/>
        <end position="122"/>
    </location>
</feature>
<dbReference type="SUPFAM" id="SSF116726">
    <property type="entry name" value="TrkA C-terminal domain-like"/>
    <property type="match status" value="2"/>
</dbReference>
<dbReference type="RefSeq" id="WP_305172540.1">
    <property type="nucleotide sequence ID" value="NZ_JAUUDS010000002.1"/>
</dbReference>
<organism evidence="9 10">
    <name type="scientific">Sphingomonas aurea</name>
    <dbReference type="NCBI Taxonomy" id="3063994"/>
    <lineage>
        <taxon>Bacteria</taxon>
        <taxon>Pseudomonadati</taxon>
        <taxon>Pseudomonadota</taxon>
        <taxon>Alphaproteobacteria</taxon>
        <taxon>Sphingomonadales</taxon>
        <taxon>Sphingomonadaceae</taxon>
        <taxon>Sphingomonas</taxon>
    </lineage>
</organism>
<name>A0ABT9EJB4_9SPHN</name>
<feature type="transmembrane region" description="Helical" evidence="7">
    <location>
        <begin position="56"/>
        <end position="74"/>
    </location>
</feature>
<protein>
    <submittedName>
        <fullName evidence="9">SLC13 family permease</fullName>
    </submittedName>
</protein>
<feature type="transmembrane region" description="Helical" evidence="7">
    <location>
        <begin position="134"/>
        <end position="154"/>
    </location>
</feature>
<reference evidence="9 10" key="1">
    <citation type="submission" date="2023-07" db="EMBL/GenBank/DDBJ databases">
        <authorList>
            <person name="Kim M.K."/>
        </authorList>
    </citation>
    <scope>NUCLEOTIDE SEQUENCE [LARGE SCALE GENOMIC DNA]</scope>
    <source>
        <strain evidence="9 10">KR1UV-12</strain>
    </source>
</reference>
<proteinExistence type="predicted"/>
<evidence type="ECO:0000256" key="5">
    <source>
        <dbReference type="ARBA" id="ARBA00022989"/>
    </source>
</evidence>
<evidence type="ECO:0000259" key="8">
    <source>
        <dbReference type="PROSITE" id="PS51202"/>
    </source>
</evidence>
<keyword evidence="2" id="KW-0813">Transport</keyword>
<evidence type="ECO:0000256" key="4">
    <source>
        <dbReference type="ARBA" id="ARBA00022737"/>
    </source>
</evidence>
<dbReference type="EMBL" id="JAUUDS010000002">
    <property type="protein sequence ID" value="MDP1026908.1"/>
    <property type="molecule type" value="Genomic_DNA"/>
</dbReference>
<sequence>MTTPQILSIATLIGMMALFLWGRFRYDVTAILALLAALALGIVSPEDAFKGFSDDIVVIVGSALVISAAVQRSGVIERGLRVIGRRVTRVRSQLIVLTASVGIASALVKNIGALAMLMPASFQMAKKNDASPSVFLMPMSFAALLGGLMTLVGTSPNIIVSRVREEMTGEAFGMFDYTPVGLGLFVMGLVYLRFGYRLLPRDRRAAPTMGEALDIRGYVTEVVLPTGSPAIGETIQAFLDRHENEVTITQMLRAGLRSPPVAETVLREDDTLILGGDPDALERVIAGDRLAYEGEERREKENGNLTSEIGVIEAVINVGSRLEGQSAGRLRLQHRFGVNLIAISRRGERLSRRLANTTLGAGDVVVLQGVLDTMPEKLRELGCLPLAERDLRLGSKRATWLPISILGGAMLLTALGWVPVAVAFFAAAGLVMVTGSISPREAYDNVEWPILIMLGALIPVSDSLRTTGASDLIATTLAQVATALPVWGAVALILAAAMAVTPFLNNAATVLVMAPIAAQFAGDLGYRPEAFLMATAVGAGCDFLTPIGHQCNTLVLGPGGYRFGDYARLGAPLSVLVLTVGTPLILLFWPLQ</sequence>
<evidence type="ECO:0000256" key="7">
    <source>
        <dbReference type="SAM" id="Phobius"/>
    </source>
</evidence>
<evidence type="ECO:0000256" key="3">
    <source>
        <dbReference type="ARBA" id="ARBA00022692"/>
    </source>
</evidence>
<keyword evidence="6 7" id="KW-0472">Membrane</keyword>
<comment type="subcellular location">
    <subcellularLocation>
        <location evidence="1">Membrane</location>
        <topology evidence="1">Multi-pass membrane protein</topology>
    </subcellularLocation>
</comment>
<evidence type="ECO:0000256" key="6">
    <source>
        <dbReference type="ARBA" id="ARBA00023136"/>
    </source>
</evidence>